<evidence type="ECO:0000256" key="1">
    <source>
        <dbReference type="SAM" id="Phobius"/>
    </source>
</evidence>
<keyword evidence="1" id="KW-0472">Membrane</keyword>
<feature type="transmembrane region" description="Helical" evidence="1">
    <location>
        <begin position="21"/>
        <end position="42"/>
    </location>
</feature>
<reference evidence="2 3" key="1">
    <citation type="submission" date="2023-02" db="EMBL/GenBank/DDBJ databases">
        <title>Genome sequence of Lentisphaera profundi SAORIC-696.</title>
        <authorList>
            <person name="Kim e."/>
            <person name="Cho J.-C."/>
            <person name="Choi A."/>
            <person name="Kang I."/>
        </authorList>
    </citation>
    <scope>NUCLEOTIDE SEQUENCE [LARGE SCALE GENOMIC DNA]</scope>
    <source>
        <strain evidence="2 3">SAORIC-696</strain>
    </source>
</reference>
<dbReference type="Gene3D" id="3.30.700.10">
    <property type="entry name" value="Glycoprotein, Type 4 Pilin"/>
    <property type="match status" value="1"/>
</dbReference>
<sequence>MKLTKPSQTLSKFKIKYRFTLIELLVVIAIIGILASLLLPSLGRARKNAKRAACINNMKQLGISTYLYTDDNEGKFPWRSPTIRVTYDDSLAGYDSRETLSWAEKTVNGFTEAEIGKSAQMYVCPSTPFSTEPQRSYQINIRGNAGQKGFRGVSGDLIDSSIISEIVNPTRVIAYSGGGGNGIMGASGDGTMAYFQQNSFYTSLSYGGEEPHESKTNYLMADGHAVSMRSFSTLITAGGTIVDVSGSGNDTAGTYWDAGDK</sequence>
<dbReference type="InterPro" id="IPR012902">
    <property type="entry name" value="N_methyl_site"/>
</dbReference>
<accession>A0ABY7W1J9</accession>
<dbReference type="Proteomes" id="UP001214250">
    <property type="component" value="Chromosome 2"/>
</dbReference>
<dbReference type="SUPFAM" id="SSF54523">
    <property type="entry name" value="Pili subunits"/>
    <property type="match status" value="1"/>
</dbReference>
<keyword evidence="3" id="KW-1185">Reference proteome</keyword>
<evidence type="ECO:0000313" key="2">
    <source>
        <dbReference type="EMBL" id="WDE99353.1"/>
    </source>
</evidence>
<name>A0ABY7W1J9_9BACT</name>
<protein>
    <submittedName>
        <fullName evidence="2">Prepilin-type N-terminal cleavage/methylation domain-containing protein</fullName>
    </submittedName>
</protein>
<keyword evidence="1" id="KW-1133">Transmembrane helix</keyword>
<gene>
    <name evidence="2" type="ORF">PQO03_16070</name>
</gene>
<evidence type="ECO:0000313" key="3">
    <source>
        <dbReference type="Proteomes" id="UP001214250"/>
    </source>
</evidence>
<dbReference type="RefSeq" id="WP_274154211.1">
    <property type="nucleotide sequence ID" value="NZ_CP117812.1"/>
</dbReference>
<dbReference type="PANTHER" id="PTHR30093">
    <property type="entry name" value="GENERAL SECRETION PATHWAY PROTEIN G"/>
    <property type="match status" value="1"/>
</dbReference>
<dbReference type="NCBIfam" id="TIGR02532">
    <property type="entry name" value="IV_pilin_GFxxxE"/>
    <property type="match status" value="1"/>
</dbReference>
<keyword evidence="1" id="KW-0812">Transmembrane</keyword>
<proteinExistence type="predicted"/>
<organism evidence="2 3">
    <name type="scientific">Lentisphaera profundi</name>
    <dbReference type="NCBI Taxonomy" id="1658616"/>
    <lineage>
        <taxon>Bacteria</taxon>
        <taxon>Pseudomonadati</taxon>
        <taxon>Lentisphaerota</taxon>
        <taxon>Lentisphaeria</taxon>
        <taxon>Lentisphaerales</taxon>
        <taxon>Lentisphaeraceae</taxon>
        <taxon>Lentisphaera</taxon>
    </lineage>
</organism>
<dbReference type="InterPro" id="IPR045584">
    <property type="entry name" value="Pilin-like"/>
</dbReference>
<dbReference type="PANTHER" id="PTHR30093:SF2">
    <property type="entry name" value="TYPE II SECRETION SYSTEM PROTEIN H"/>
    <property type="match status" value="1"/>
</dbReference>
<dbReference type="EMBL" id="CP117812">
    <property type="protein sequence ID" value="WDE99353.1"/>
    <property type="molecule type" value="Genomic_DNA"/>
</dbReference>